<dbReference type="Proteomes" id="UP000002640">
    <property type="component" value="Unassembled WGS sequence"/>
</dbReference>
<protein>
    <recommendedName>
        <fullName evidence="3">Ankyrin repeat protein</fullName>
    </recommendedName>
</protein>
<proteinExistence type="predicted"/>
<dbReference type="Gene3D" id="1.25.40.20">
    <property type="entry name" value="Ankyrin repeat-containing domain"/>
    <property type="match status" value="1"/>
</dbReference>
<evidence type="ECO:0000313" key="2">
    <source>
        <dbReference type="Proteomes" id="UP000002640"/>
    </source>
</evidence>
<feature type="non-terminal residue" evidence="1">
    <location>
        <position position="181"/>
    </location>
</feature>
<evidence type="ECO:0000313" key="1">
    <source>
        <dbReference type="EMBL" id="EGZ05628.1"/>
    </source>
</evidence>
<sequence length="181" mass="19709">MVRDGHTHAVKSLCKTDFGIELIGDALIAAVQAAKPKIVEFLLGTGRVPPDTIDWAFEEAARYGSIDAVKLLYSHRRISQQAISKAFEFVGSLVVPTASPRSEDDPPDMSTEDRVEIIKLLCDTGCIPSELISKAFVRAARKGYTNVMEALHDDECVDSMATAKAFICACYHGHTAIVKVL</sequence>
<dbReference type="InterPro" id="IPR036770">
    <property type="entry name" value="Ankyrin_rpt-contain_sf"/>
</dbReference>
<gene>
    <name evidence="1" type="ORF">PHYSODRAFT_551451</name>
</gene>
<name>G5AGB6_PHYSP</name>
<dbReference type="SUPFAM" id="SSF48403">
    <property type="entry name" value="Ankyrin repeat"/>
    <property type="match status" value="1"/>
</dbReference>
<dbReference type="InParanoid" id="G5AGB6"/>
<dbReference type="AlphaFoldDB" id="G5AGB6"/>
<accession>G5AGB6</accession>
<dbReference type="RefSeq" id="XP_009539159.1">
    <property type="nucleotide sequence ID" value="XM_009540864.1"/>
</dbReference>
<organism evidence="1 2">
    <name type="scientific">Phytophthora sojae (strain P6497)</name>
    <name type="common">Soybean stem and root rot agent</name>
    <name type="synonym">Phytophthora megasperma f. sp. glycines</name>
    <dbReference type="NCBI Taxonomy" id="1094619"/>
    <lineage>
        <taxon>Eukaryota</taxon>
        <taxon>Sar</taxon>
        <taxon>Stramenopiles</taxon>
        <taxon>Oomycota</taxon>
        <taxon>Peronosporomycetes</taxon>
        <taxon>Peronosporales</taxon>
        <taxon>Peronosporaceae</taxon>
        <taxon>Phytophthora</taxon>
    </lineage>
</organism>
<evidence type="ECO:0008006" key="3">
    <source>
        <dbReference type="Google" id="ProtNLM"/>
    </source>
</evidence>
<dbReference type="SMR" id="G5AGB6"/>
<dbReference type="EMBL" id="JH159166">
    <property type="protein sequence ID" value="EGZ05628.1"/>
    <property type="molecule type" value="Genomic_DNA"/>
</dbReference>
<dbReference type="GeneID" id="20662752"/>
<reference evidence="1 2" key="1">
    <citation type="journal article" date="2006" name="Science">
        <title>Phytophthora genome sequences uncover evolutionary origins and mechanisms of pathogenesis.</title>
        <authorList>
            <person name="Tyler B.M."/>
            <person name="Tripathy S."/>
            <person name="Zhang X."/>
            <person name="Dehal P."/>
            <person name="Jiang R.H."/>
            <person name="Aerts A."/>
            <person name="Arredondo F.D."/>
            <person name="Baxter L."/>
            <person name="Bensasson D."/>
            <person name="Beynon J.L."/>
            <person name="Chapman J."/>
            <person name="Damasceno C.M."/>
            <person name="Dorrance A.E."/>
            <person name="Dou D."/>
            <person name="Dickerman A.W."/>
            <person name="Dubchak I.L."/>
            <person name="Garbelotto M."/>
            <person name="Gijzen M."/>
            <person name="Gordon S.G."/>
            <person name="Govers F."/>
            <person name="Grunwald N.J."/>
            <person name="Huang W."/>
            <person name="Ivors K.L."/>
            <person name="Jones R.W."/>
            <person name="Kamoun S."/>
            <person name="Krampis K."/>
            <person name="Lamour K.H."/>
            <person name="Lee M.K."/>
            <person name="McDonald W.H."/>
            <person name="Medina M."/>
            <person name="Meijer H.J."/>
            <person name="Nordberg E.K."/>
            <person name="Maclean D.J."/>
            <person name="Ospina-Giraldo M.D."/>
            <person name="Morris P.F."/>
            <person name="Phuntumart V."/>
            <person name="Putnam N.H."/>
            <person name="Rash S."/>
            <person name="Rose J.K."/>
            <person name="Sakihama Y."/>
            <person name="Salamov A.A."/>
            <person name="Savidor A."/>
            <person name="Scheuring C.F."/>
            <person name="Smith B.M."/>
            <person name="Sobral B.W."/>
            <person name="Terry A."/>
            <person name="Torto-Alalibo T.A."/>
            <person name="Win J."/>
            <person name="Xu Z."/>
            <person name="Zhang H."/>
            <person name="Grigoriev I.V."/>
            <person name="Rokhsar D.S."/>
            <person name="Boore J.L."/>
        </authorList>
    </citation>
    <scope>NUCLEOTIDE SEQUENCE [LARGE SCALE GENOMIC DNA]</scope>
    <source>
        <strain evidence="1 2">P6497</strain>
    </source>
</reference>
<keyword evidence="2" id="KW-1185">Reference proteome</keyword>
<dbReference type="KEGG" id="psoj:PHYSODRAFT_551451"/>